<sequence length="255" mass="29272">MINIANLERIAREGETNLFPNVVREYTQHLFLSELYRLPGAERLLFKGGTALRIVYECPRFSEDLDFSLFGIPANEVVGFTEDLFLATVVEIERMGIHVTIDESVNTRHGEGYLGIATIHVPGFEPVRIEINVSTRDNRDMRGEVEAITSQFLPTYTLYHLPQNELVEEKIFSALLTRKKPRDFYDLYFMLRRGMLTAEQKRHLATVAMDIIAEAKKIGFRDELGAFLPVGQQAIIRNFAETLEREMKGQLSLMR</sequence>
<dbReference type="AlphaFoldDB" id="A0A1G2DDQ5"/>
<dbReference type="InterPro" id="IPR014942">
    <property type="entry name" value="AbiEii"/>
</dbReference>
<dbReference type="STRING" id="1798664.A3C93_02480"/>
<protein>
    <recommendedName>
        <fullName evidence="3">Nucleotidyl transferase AbiEii/AbiGii toxin family protein</fullName>
    </recommendedName>
</protein>
<dbReference type="Proteomes" id="UP000178636">
    <property type="component" value="Unassembled WGS sequence"/>
</dbReference>
<proteinExistence type="predicted"/>
<organism evidence="1 2">
    <name type="scientific">Candidatus Lloydbacteria bacterium RIFCSPHIGHO2_02_FULL_54_17</name>
    <dbReference type="NCBI Taxonomy" id="1798664"/>
    <lineage>
        <taxon>Bacteria</taxon>
        <taxon>Candidatus Lloydiibacteriota</taxon>
    </lineage>
</organism>
<comment type="caution">
    <text evidence="1">The sequence shown here is derived from an EMBL/GenBank/DDBJ whole genome shotgun (WGS) entry which is preliminary data.</text>
</comment>
<dbReference type="Pfam" id="PF08843">
    <property type="entry name" value="AbiEii"/>
    <property type="match status" value="1"/>
</dbReference>
<reference evidence="1 2" key="1">
    <citation type="journal article" date="2016" name="Nat. Commun.">
        <title>Thousands of microbial genomes shed light on interconnected biogeochemical processes in an aquifer system.</title>
        <authorList>
            <person name="Anantharaman K."/>
            <person name="Brown C.T."/>
            <person name="Hug L.A."/>
            <person name="Sharon I."/>
            <person name="Castelle C.J."/>
            <person name="Probst A.J."/>
            <person name="Thomas B.C."/>
            <person name="Singh A."/>
            <person name="Wilkins M.J."/>
            <person name="Karaoz U."/>
            <person name="Brodie E.L."/>
            <person name="Williams K.H."/>
            <person name="Hubbard S.S."/>
            <person name="Banfield J.F."/>
        </authorList>
    </citation>
    <scope>NUCLEOTIDE SEQUENCE [LARGE SCALE GENOMIC DNA]</scope>
</reference>
<evidence type="ECO:0000313" key="2">
    <source>
        <dbReference type="Proteomes" id="UP000178636"/>
    </source>
</evidence>
<dbReference type="EMBL" id="MHLO01000029">
    <property type="protein sequence ID" value="OGZ11777.1"/>
    <property type="molecule type" value="Genomic_DNA"/>
</dbReference>
<gene>
    <name evidence="1" type="ORF">A3C93_02480</name>
</gene>
<accession>A0A1G2DDQ5</accession>
<evidence type="ECO:0008006" key="3">
    <source>
        <dbReference type="Google" id="ProtNLM"/>
    </source>
</evidence>
<dbReference type="Gene3D" id="3.10.450.620">
    <property type="entry name" value="JHP933, nucleotidyltransferase-like core domain"/>
    <property type="match status" value="1"/>
</dbReference>
<evidence type="ECO:0000313" key="1">
    <source>
        <dbReference type="EMBL" id="OGZ11777.1"/>
    </source>
</evidence>
<name>A0A1G2DDQ5_9BACT</name>